<proteinExistence type="predicted"/>
<dbReference type="EMBL" id="MT143974">
    <property type="protein sequence ID" value="QJA44266.1"/>
    <property type="molecule type" value="Genomic_DNA"/>
</dbReference>
<feature type="domain" description="Primase C-terminal 1" evidence="1">
    <location>
        <begin position="198"/>
        <end position="263"/>
    </location>
</feature>
<dbReference type="Gene3D" id="3.30.720.160">
    <property type="entry name" value="Bifunctional DNA primase/polymerase, N-terminal"/>
    <property type="match status" value="1"/>
</dbReference>
<dbReference type="InterPro" id="IPR014820">
    <property type="entry name" value="PriCT_1"/>
</dbReference>
<evidence type="ECO:0000259" key="1">
    <source>
        <dbReference type="SMART" id="SM00942"/>
    </source>
</evidence>
<dbReference type="Gene3D" id="3.40.50.300">
    <property type="entry name" value="P-loop containing nucleotide triphosphate hydrolases"/>
    <property type="match status" value="1"/>
</dbReference>
<dbReference type="InterPro" id="IPR027417">
    <property type="entry name" value="P-loop_NTPase"/>
</dbReference>
<dbReference type="Pfam" id="PF08708">
    <property type="entry name" value="PriCT_1"/>
    <property type="match status" value="1"/>
</dbReference>
<organism evidence="3">
    <name type="scientific">viral metagenome</name>
    <dbReference type="NCBI Taxonomy" id="1070528"/>
    <lineage>
        <taxon>unclassified sequences</taxon>
        <taxon>metagenomes</taxon>
        <taxon>organismal metagenomes</taxon>
    </lineage>
</organism>
<dbReference type="CDD" id="cd04859">
    <property type="entry name" value="Prim_Pol"/>
    <property type="match status" value="1"/>
</dbReference>
<protein>
    <submittedName>
        <fullName evidence="3">Putative bifunctional DNA primase/polymerase</fullName>
    </submittedName>
</protein>
<dbReference type="AlphaFoldDB" id="A0A6H1Z8P6"/>
<evidence type="ECO:0000313" key="3">
    <source>
        <dbReference type="EMBL" id="QJA44266.1"/>
    </source>
</evidence>
<dbReference type="SMART" id="SM00942">
    <property type="entry name" value="PriCT_1"/>
    <property type="match status" value="1"/>
</dbReference>
<dbReference type="InterPro" id="IPR015330">
    <property type="entry name" value="DNA_primase/pol_bifunc_N"/>
</dbReference>
<dbReference type="Pfam" id="PF09250">
    <property type="entry name" value="Prim-Pol"/>
    <property type="match status" value="1"/>
</dbReference>
<sequence>MSNLLDAALWYSKKFGFSIIPVKHDKKPYLKWEQYQKEKATEDELREWWDKWPTASVGIVTGKISNLTVIDIDSQEGLEEIEKITPESFLTPTATTPGGGQHRYCLYHEGIRNAARFLPGCDVRSEGGYVIAPPSRNARGNYFWIKELHIFKKAISGLPEQYINSILSFSSITTPNDNTYYTRAHEEGQQAQQAQQSATRLNFNKGGRDDSIFRVSNYLLKSGMPVSEIQQLLTLIATKVCNPPFPESEIPVKLQSAMQRIERREAGLTEELRELIAQHEGNINVTWAQQQATSATSPESRKKIRVILGRLVREGLLARTGLRAGEYRIIKRDTVKEDWKNAILQTFDLTLPLGMHQAVRTTPSSILCFAGVKNAGKTAFVMSIARLNCFKKSIYYFSSEITKEMFKERAAAHSSLDEWSIEFMREWDSLNIQDLLIPDGINIIDYLEPPRGDYSQMAVKMADIQKVLKGGIAIICLQKKKGEGMVAGGEYMVNKPHLFCHLDIVNYPVCKITIVHCKVPQQGYRNPGGLSVEYRVARNGVDINPYGKLHFTKWDGSEED</sequence>
<feature type="domain" description="DNA primase/polymerase bifunctional N-terminal" evidence="2">
    <location>
        <begin position="8"/>
        <end position="162"/>
    </location>
</feature>
<dbReference type="SUPFAM" id="SSF56747">
    <property type="entry name" value="Prim-pol domain"/>
    <property type="match status" value="1"/>
</dbReference>
<name>A0A6H1Z8P6_9ZZZZ</name>
<dbReference type="SMART" id="SM00943">
    <property type="entry name" value="Prim-Pol"/>
    <property type="match status" value="1"/>
</dbReference>
<evidence type="ECO:0000259" key="2">
    <source>
        <dbReference type="SMART" id="SM00943"/>
    </source>
</evidence>
<accession>A0A6H1Z8P6</accession>
<reference evidence="3" key="1">
    <citation type="submission" date="2020-03" db="EMBL/GenBank/DDBJ databases">
        <title>The deep terrestrial virosphere.</title>
        <authorList>
            <person name="Holmfeldt K."/>
            <person name="Nilsson E."/>
            <person name="Simone D."/>
            <person name="Lopez-Fernandez M."/>
            <person name="Wu X."/>
            <person name="de Brujin I."/>
            <person name="Lundin D."/>
            <person name="Andersson A."/>
            <person name="Bertilsson S."/>
            <person name="Dopson M."/>
        </authorList>
    </citation>
    <scope>NUCLEOTIDE SEQUENCE</scope>
    <source>
        <strain evidence="3">TM448A00090</strain>
    </source>
</reference>
<gene>
    <name evidence="3" type="ORF">TM448A00090_0098</name>
</gene>